<dbReference type="OrthoDB" id="9765468at2"/>
<sequence length="357" mass="36167">MTGVVPLRAADARCGTKARTLGRLLRAGLAVPDGVVIPRALGTGWRHDLPLHLGALGAPTFAVRSSSSAEDGARASYAGQLRTVLHVPRAEVEDAVREVASATAADYEAALDLPAGGGVAVLVQPMLAPVAAGVAVTRHPVTGVVTTVVEAVPGLGEPLVSGRADPERWQVDRGGRARVDRVRDVLSPPRAEAVARLAESVERLLGGPQDVEWALDAGGTVWTLQARPVTTGPAAGPGPGARHAGTARGALLGTGTPAGPGTACGRVRVLRGLDDLPAFLPGEVLVCRATSPAWTPALARAAAVVTEVGGMLSHAAIVARELGLPAVTGLARARDLPDGALVRVDGSAGTVRTVMTS</sequence>
<comment type="caution">
    <text evidence="3">The sequence shown here is derived from an EMBL/GenBank/DDBJ whole genome shotgun (WGS) entry which is preliminary data.</text>
</comment>
<evidence type="ECO:0000259" key="2">
    <source>
        <dbReference type="Pfam" id="PF01326"/>
    </source>
</evidence>
<proteinExistence type="predicted"/>
<keyword evidence="3" id="KW-0808">Transferase</keyword>
<evidence type="ECO:0000259" key="1">
    <source>
        <dbReference type="Pfam" id="PF00391"/>
    </source>
</evidence>
<dbReference type="EMBL" id="SZYE01000002">
    <property type="protein sequence ID" value="TKR27413.1"/>
    <property type="molecule type" value="Genomic_DNA"/>
</dbReference>
<dbReference type="GO" id="GO:0016301">
    <property type="term" value="F:kinase activity"/>
    <property type="evidence" value="ECO:0007669"/>
    <property type="project" value="UniProtKB-KW"/>
</dbReference>
<dbReference type="InterPro" id="IPR002192">
    <property type="entry name" value="PPDK_AMP/ATP-bd"/>
</dbReference>
<dbReference type="AlphaFoldDB" id="A0A7Z8K3S2"/>
<dbReference type="GO" id="GO:0005524">
    <property type="term" value="F:ATP binding"/>
    <property type="evidence" value="ECO:0007669"/>
    <property type="project" value="InterPro"/>
</dbReference>
<dbReference type="InterPro" id="IPR008279">
    <property type="entry name" value="PEP-util_enz_mobile_dom"/>
</dbReference>
<feature type="domain" description="PEP-utilising enzyme mobile" evidence="1">
    <location>
        <begin position="281"/>
        <end position="349"/>
    </location>
</feature>
<keyword evidence="3" id="KW-0670">Pyruvate</keyword>
<evidence type="ECO:0000313" key="3">
    <source>
        <dbReference type="EMBL" id="TKR27413.1"/>
    </source>
</evidence>
<dbReference type="Gene3D" id="3.30.1490.20">
    <property type="entry name" value="ATP-grasp fold, A domain"/>
    <property type="match status" value="1"/>
</dbReference>
<dbReference type="PANTHER" id="PTHR43615">
    <property type="entry name" value="PHOSPHOENOLPYRUVATE SYNTHASE-RELATED"/>
    <property type="match status" value="1"/>
</dbReference>
<evidence type="ECO:0000313" key="4">
    <source>
        <dbReference type="Proteomes" id="UP000308121"/>
    </source>
</evidence>
<dbReference type="PANTHER" id="PTHR43615:SF1">
    <property type="entry name" value="PPDK_N DOMAIN-CONTAINING PROTEIN"/>
    <property type="match status" value="1"/>
</dbReference>
<dbReference type="RefSeq" id="WP_154727818.1">
    <property type="nucleotide sequence ID" value="NZ_SZYE01000002.1"/>
</dbReference>
<dbReference type="Gene3D" id="3.30.470.20">
    <property type="entry name" value="ATP-grasp fold, B domain"/>
    <property type="match status" value="2"/>
</dbReference>
<organism evidence="3 4">
    <name type="scientific">Cellulomonas hominis</name>
    <dbReference type="NCBI Taxonomy" id="156981"/>
    <lineage>
        <taxon>Bacteria</taxon>
        <taxon>Bacillati</taxon>
        <taxon>Actinomycetota</taxon>
        <taxon>Actinomycetes</taxon>
        <taxon>Micrococcales</taxon>
        <taxon>Cellulomonadaceae</taxon>
        <taxon>Cellulomonas</taxon>
    </lineage>
</organism>
<accession>A0A7Z8K3S2</accession>
<dbReference type="Proteomes" id="UP000308121">
    <property type="component" value="Unassembled WGS sequence"/>
</dbReference>
<dbReference type="SUPFAM" id="SSF52009">
    <property type="entry name" value="Phosphohistidine domain"/>
    <property type="match status" value="1"/>
</dbReference>
<reference evidence="3 4" key="1">
    <citation type="submission" date="2019-05" db="EMBL/GenBank/DDBJ databases">
        <title>Genome sequence of Cellulomonas hominis strain CS1.</title>
        <authorList>
            <person name="Belmont J."/>
            <person name="Maclea K.S."/>
        </authorList>
    </citation>
    <scope>NUCLEOTIDE SEQUENCE [LARGE SCALE GENOMIC DNA]</scope>
    <source>
        <strain evidence="3 4">CS1</strain>
    </source>
</reference>
<dbReference type="InterPro" id="IPR013815">
    <property type="entry name" value="ATP_grasp_subdomain_1"/>
</dbReference>
<dbReference type="InterPro" id="IPR051549">
    <property type="entry name" value="PEP_Utilizing_Enz"/>
</dbReference>
<dbReference type="SUPFAM" id="SSF56059">
    <property type="entry name" value="Glutathione synthetase ATP-binding domain-like"/>
    <property type="match status" value="1"/>
</dbReference>
<dbReference type="Gene3D" id="3.50.30.10">
    <property type="entry name" value="Phosphohistidine domain"/>
    <property type="match status" value="1"/>
</dbReference>
<protein>
    <submittedName>
        <fullName evidence="3">Pyruvate kinase</fullName>
    </submittedName>
</protein>
<gene>
    <name evidence="3" type="ORF">FA014_00820</name>
</gene>
<keyword evidence="3" id="KW-0418">Kinase</keyword>
<dbReference type="Pfam" id="PF00391">
    <property type="entry name" value="PEP-utilizers"/>
    <property type="match status" value="1"/>
</dbReference>
<name>A0A7Z8K3S2_9CELL</name>
<feature type="domain" description="Pyruvate phosphate dikinase AMP/ATP-binding" evidence="2">
    <location>
        <begin position="59"/>
        <end position="177"/>
    </location>
</feature>
<dbReference type="InterPro" id="IPR036637">
    <property type="entry name" value="Phosphohistidine_dom_sf"/>
</dbReference>
<dbReference type="Pfam" id="PF01326">
    <property type="entry name" value="PPDK_N"/>
    <property type="match status" value="2"/>
</dbReference>
<feature type="domain" description="Pyruvate phosphate dikinase AMP/ATP-binding" evidence="2">
    <location>
        <begin position="183"/>
        <end position="233"/>
    </location>
</feature>